<accession>A0A9W3BHL7</accession>
<evidence type="ECO:0000256" key="2">
    <source>
        <dbReference type="SAM" id="Phobius"/>
    </source>
</evidence>
<sequence>MAKSSLDNRTIDNGLAGSKEIQIERNWLKDKNFDNRDNSDRSKDINYTLVKKNKSHGNADLGNALLLKNKSTKYKYSDNKDSDNKDSDNKDSDNKDSDNKDSNSKDSDNKDSDNKDSENKDSDNKDSDNKDSDNKDSENKDKESTENIGDQKCESNENNNNGNAPVMKPETPTIRENRNTYQTPENFNGVSSEPIGNENSTNRTEESRIIVSNFFMSTLVSSLILSFVLTVVLRWLLTALGFPPSGMLHKTYAASLMSRAQRPGFAMKLVASLQSWVTGDIEMYVTIVLAVALVSFALALVIPNRGGRRGGARGRAQERN</sequence>
<dbReference type="AlphaFoldDB" id="A0A9W3BHL7"/>
<keyword evidence="2" id="KW-0812">Transmembrane</keyword>
<dbReference type="InterPro" id="IPR038213">
    <property type="entry name" value="IFI6/IFI27-like_sf"/>
</dbReference>
<dbReference type="Gene3D" id="6.10.110.10">
    <property type="match status" value="1"/>
</dbReference>
<keyword evidence="2" id="KW-0472">Membrane</keyword>
<keyword evidence="2" id="KW-1133">Transmembrane helix</keyword>
<evidence type="ECO:0000313" key="4">
    <source>
        <dbReference type="RefSeq" id="XP_055899039.1"/>
    </source>
</evidence>
<dbReference type="RefSeq" id="XP_055899039.1">
    <property type="nucleotide sequence ID" value="XM_056043064.1"/>
</dbReference>
<feature type="compositionally biased region" description="Polar residues" evidence="1">
    <location>
        <begin position="179"/>
        <end position="191"/>
    </location>
</feature>
<evidence type="ECO:0000313" key="3">
    <source>
        <dbReference type="Proteomes" id="UP001165740"/>
    </source>
</evidence>
<evidence type="ECO:0000256" key="1">
    <source>
        <dbReference type="SAM" id="MobiDB-lite"/>
    </source>
</evidence>
<feature type="compositionally biased region" description="Basic and acidic residues" evidence="1">
    <location>
        <begin position="75"/>
        <end position="155"/>
    </location>
</feature>
<keyword evidence="3" id="KW-1185">Reference proteome</keyword>
<organism evidence="3 4">
    <name type="scientific">Biomphalaria glabrata</name>
    <name type="common">Bloodfluke planorb</name>
    <name type="synonym">Freshwater snail</name>
    <dbReference type="NCBI Taxonomy" id="6526"/>
    <lineage>
        <taxon>Eukaryota</taxon>
        <taxon>Metazoa</taxon>
        <taxon>Spiralia</taxon>
        <taxon>Lophotrochozoa</taxon>
        <taxon>Mollusca</taxon>
        <taxon>Gastropoda</taxon>
        <taxon>Heterobranchia</taxon>
        <taxon>Euthyneura</taxon>
        <taxon>Panpulmonata</taxon>
        <taxon>Hygrophila</taxon>
        <taxon>Lymnaeoidea</taxon>
        <taxon>Planorbidae</taxon>
        <taxon>Biomphalaria</taxon>
    </lineage>
</organism>
<name>A0A9W3BHL7_BIOGL</name>
<feature type="region of interest" description="Disordered" evidence="1">
    <location>
        <begin position="74"/>
        <end position="201"/>
    </location>
</feature>
<protein>
    <submittedName>
        <fullName evidence="4">Suppressor of Mek1-like</fullName>
    </submittedName>
</protein>
<feature type="transmembrane region" description="Helical" evidence="2">
    <location>
        <begin position="214"/>
        <end position="237"/>
    </location>
</feature>
<proteinExistence type="predicted"/>
<dbReference type="Proteomes" id="UP001165740">
    <property type="component" value="Chromosome 10"/>
</dbReference>
<dbReference type="GeneID" id="106069065"/>
<gene>
    <name evidence="4" type="primary">LOC106069065</name>
</gene>
<reference evidence="4" key="1">
    <citation type="submission" date="2025-08" db="UniProtKB">
        <authorList>
            <consortium name="RefSeq"/>
        </authorList>
    </citation>
    <scope>IDENTIFICATION</scope>
</reference>
<feature type="transmembrane region" description="Helical" evidence="2">
    <location>
        <begin position="283"/>
        <end position="303"/>
    </location>
</feature>